<dbReference type="InterPro" id="IPR000600">
    <property type="entry name" value="ROK"/>
</dbReference>
<dbReference type="PANTHER" id="PTHR18964">
    <property type="entry name" value="ROK (REPRESSOR, ORF, KINASE) FAMILY"/>
    <property type="match status" value="1"/>
</dbReference>
<dbReference type="SUPFAM" id="SSF46785">
    <property type="entry name" value="Winged helix' DNA-binding domain"/>
    <property type="match status" value="1"/>
</dbReference>
<organism evidence="2 3">
    <name type="scientific">Agrobacterium genomosp. 13 str. CFBP 6927</name>
    <dbReference type="NCBI Taxonomy" id="1183428"/>
    <lineage>
        <taxon>Bacteria</taxon>
        <taxon>Pseudomonadati</taxon>
        <taxon>Pseudomonadota</taxon>
        <taxon>Alphaproteobacteria</taxon>
        <taxon>Hyphomicrobiales</taxon>
        <taxon>Rhizobiaceae</taxon>
        <taxon>Rhizobium/Agrobacterium group</taxon>
        <taxon>Agrobacterium</taxon>
        <taxon>Agrobacterium tumefaciens complex</taxon>
    </lineage>
</organism>
<evidence type="ECO:0000256" key="1">
    <source>
        <dbReference type="ARBA" id="ARBA00006479"/>
    </source>
</evidence>
<proteinExistence type="inferred from homology"/>
<name>A0ABM9VJ81_9HYPH</name>
<dbReference type="InterPro" id="IPR036388">
    <property type="entry name" value="WH-like_DNA-bd_sf"/>
</dbReference>
<evidence type="ECO:0000313" key="2">
    <source>
        <dbReference type="EMBL" id="CUX48747.1"/>
    </source>
</evidence>
<reference evidence="2 3" key="1">
    <citation type="submission" date="2016-01" db="EMBL/GenBank/DDBJ databases">
        <authorList>
            <person name="Regsiter A."/>
            <person name="william w."/>
        </authorList>
    </citation>
    <scope>NUCLEOTIDE SEQUENCE [LARGE SCALE GENOMIC DNA]</scope>
    <source>
        <strain evidence="2 3">CFBP 6927</strain>
    </source>
</reference>
<accession>A0ABM9VJ81</accession>
<dbReference type="Proteomes" id="UP000191812">
    <property type="component" value="Unassembled WGS sequence"/>
</dbReference>
<dbReference type="InterPro" id="IPR036390">
    <property type="entry name" value="WH_DNA-bd_sf"/>
</dbReference>
<protein>
    <submittedName>
        <fullName evidence="2">ROK domain-containing protein</fullName>
    </submittedName>
</protein>
<dbReference type="PROSITE" id="PS01125">
    <property type="entry name" value="ROK"/>
    <property type="match status" value="1"/>
</dbReference>
<comment type="similarity">
    <text evidence="1">Belongs to the ROK (NagC/XylR) family.</text>
</comment>
<keyword evidence="3" id="KW-1185">Reference proteome</keyword>
<dbReference type="SUPFAM" id="SSF53067">
    <property type="entry name" value="Actin-like ATPase domain"/>
    <property type="match status" value="1"/>
</dbReference>
<dbReference type="InterPro" id="IPR049874">
    <property type="entry name" value="ROK_cs"/>
</dbReference>
<sequence length="412" mass="44301">MASTTSGQGSTAREWQGDLNAIKASAALLSLVGSGRARSRSALTELSGLSRATVHQKLASLIDAGLIRETEETLPSGGRPTRALDLNRDFAVVLSADIGEQHIRVAVTDLQPRILTEISETFDILRGPAVVLNWIEEQFEVLLSKIGKTTGDVLGIGIGLPAPVDYANGRVVGPSVMVGWDNFEIRQHLEERFGVPVYAENDVNLLALSDHRQRRTNVSEMVFVKVGTGIGSGIITEGRLYRGAQGAAGDIGHIQFAREPAPLCRCGKIGCVEARAAGWAIARELRKEGIEAHTARDVTRLVEFGQPLAIHLVRESGRILGEVMTSLVSILNPQMIVIGGTLAIANDHLLAGIRELVYKRSLPLATRELELVISPPDPDAGIMGAAILVVEEQMKAQNVEMVILRHSARPAL</sequence>
<dbReference type="InterPro" id="IPR043129">
    <property type="entry name" value="ATPase_NBD"/>
</dbReference>
<dbReference type="Gene3D" id="3.30.420.40">
    <property type="match status" value="2"/>
</dbReference>
<dbReference type="Pfam" id="PF00480">
    <property type="entry name" value="ROK"/>
    <property type="match status" value="1"/>
</dbReference>
<dbReference type="Gene3D" id="1.10.10.10">
    <property type="entry name" value="Winged helix-like DNA-binding domain superfamily/Winged helix DNA-binding domain"/>
    <property type="match status" value="1"/>
</dbReference>
<dbReference type="RefSeq" id="WP_139786109.1">
    <property type="nucleotide sequence ID" value="NZ_LT009757.1"/>
</dbReference>
<dbReference type="PANTHER" id="PTHR18964:SF173">
    <property type="entry name" value="GLUCOKINASE"/>
    <property type="match status" value="1"/>
</dbReference>
<evidence type="ECO:0000313" key="3">
    <source>
        <dbReference type="Proteomes" id="UP000191812"/>
    </source>
</evidence>
<gene>
    <name evidence="2" type="ORF">AGR13a_Lc110065</name>
</gene>
<dbReference type="EMBL" id="FBWH01000037">
    <property type="protein sequence ID" value="CUX48747.1"/>
    <property type="molecule type" value="Genomic_DNA"/>
</dbReference>
<comment type="caution">
    <text evidence="2">The sequence shown here is derived from an EMBL/GenBank/DDBJ whole genome shotgun (WGS) entry which is preliminary data.</text>
</comment>